<dbReference type="EMBL" id="JBEZAE010000001">
    <property type="protein sequence ID" value="MEU7068824.1"/>
    <property type="molecule type" value="Genomic_DNA"/>
</dbReference>
<comment type="caution">
    <text evidence="2">The sequence shown here is derived from an EMBL/GenBank/DDBJ whole genome shotgun (WGS) entry which is preliminary data.</text>
</comment>
<dbReference type="Proteomes" id="UP001551329">
    <property type="component" value="Unassembled WGS sequence"/>
</dbReference>
<name>A0ABV3C239_9ACTN</name>
<sequence>MLQQRHRSVARSAVQHPTSRPAVTATPDTTAPAAGPATSGGPVALLVGAAAPHRHPSEAAANSTLLEAWSSGVRTWVLDRAELLAARGPEARTLSDESTGLAVVHPDACVAWARDRHAAGHRFDLVLGLREDVQLAVADLAAALHLPGNHPDAVRRVQDPGARLTALAAGGFLVDQDRDRTPEGTALSAVGAFVSGRPHVFLLASPTKDGWAPVTGLPHTHQALAAEAAAAVLHLGLCFGVFRVDLRVTDRGIAVSDVRLTLEAPGLQAHLARTLPCVELFNLVYDDALGRTAALPAAPLAPAAQPPAPSTVPPFVLLAGEPEGAAEEPHICRGTD</sequence>
<accession>A0ABV3C239</accession>
<organism evidence="2 3">
    <name type="scientific">Streptomyces narbonensis</name>
    <dbReference type="NCBI Taxonomy" id="67333"/>
    <lineage>
        <taxon>Bacteria</taxon>
        <taxon>Bacillati</taxon>
        <taxon>Actinomycetota</taxon>
        <taxon>Actinomycetes</taxon>
        <taxon>Kitasatosporales</taxon>
        <taxon>Streptomycetaceae</taxon>
        <taxon>Streptomyces</taxon>
    </lineage>
</organism>
<evidence type="ECO:0000256" key="1">
    <source>
        <dbReference type="SAM" id="MobiDB-lite"/>
    </source>
</evidence>
<evidence type="ECO:0000313" key="3">
    <source>
        <dbReference type="Proteomes" id="UP001551329"/>
    </source>
</evidence>
<reference evidence="2 3" key="1">
    <citation type="submission" date="2024-06" db="EMBL/GenBank/DDBJ databases">
        <title>The Natural Products Discovery Center: Release of the First 8490 Sequenced Strains for Exploring Actinobacteria Biosynthetic Diversity.</title>
        <authorList>
            <person name="Kalkreuter E."/>
            <person name="Kautsar S.A."/>
            <person name="Yang D."/>
            <person name="Bader C.D."/>
            <person name="Teijaro C.N."/>
            <person name="Fluegel L."/>
            <person name="Davis C.M."/>
            <person name="Simpson J.R."/>
            <person name="Lauterbach L."/>
            <person name="Steele A.D."/>
            <person name="Gui C."/>
            <person name="Meng S."/>
            <person name="Li G."/>
            <person name="Viehrig K."/>
            <person name="Ye F."/>
            <person name="Su P."/>
            <person name="Kiefer A.F."/>
            <person name="Nichols A."/>
            <person name="Cepeda A.J."/>
            <person name="Yan W."/>
            <person name="Fan B."/>
            <person name="Jiang Y."/>
            <person name="Adhikari A."/>
            <person name="Zheng C.-J."/>
            <person name="Schuster L."/>
            <person name="Cowan T.M."/>
            <person name="Smanski M.J."/>
            <person name="Chevrette M.G."/>
            <person name="De Carvalho L.P.S."/>
            <person name="Shen B."/>
        </authorList>
    </citation>
    <scope>NUCLEOTIDE SEQUENCE [LARGE SCALE GENOMIC DNA]</scope>
    <source>
        <strain evidence="2 3">NPDC045974</strain>
    </source>
</reference>
<gene>
    <name evidence="2" type="ORF">AB0A88_01565</name>
</gene>
<keyword evidence="3" id="KW-1185">Reference proteome</keyword>
<protein>
    <recommendedName>
        <fullName evidence="4">ATP-grasp domain-containing protein</fullName>
    </recommendedName>
</protein>
<evidence type="ECO:0008006" key="4">
    <source>
        <dbReference type="Google" id="ProtNLM"/>
    </source>
</evidence>
<feature type="region of interest" description="Disordered" evidence="1">
    <location>
        <begin position="1"/>
        <end position="38"/>
    </location>
</feature>
<evidence type="ECO:0000313" key="2">
    <source>
        <dbReference type="EMBL" id="MEU7068824.1"/>
    </source>
</evidence>
<dbReference type="Gene3D" id="3.30.470.20">
    <property type="entry name" value="ATP-grasp fold, B domain"/>
    <property type="match status" value="1"/>
</dbReference>
<feature type="compositionally biased region" description="Low complexity" evidence="1">
    <location>
        <begin position="21"/>
        <end position="38"/>
    </location>
</feature>
<dbReference type="RefSeq" id="WP_358468429.1">
    <property type="nucleotide sequence ID" value="NZ_JBEZAE010000001.1"/>
</dbReference>
<proteinExistence type="predicted"/>